<keyword evidence="8" id="KW-1185">Reference proteome</keyword>
<dbReference type="SMART" id="SM00448">
    <property type="entry name" value="REC"/>
    <property type="match status" value="1"/>
</dbReference>
<name>A0A395I2W0_ASPHC</name>
<evidence type="ECO:0000259" key="6">
    <source>
        <dbReference type="PROSITE" id="PS50110"/>
    </source>
</evidence>
<gene>
    <name evidence="7" type="ORF">BO97DRAFT_281645</name>
</gene>
<feature type="compositionally biased region" description="Basic and acidic residues" evidence="5">
    <location>
        <begin position="181"/>
        <end position="195"/>
    </location>
</feature>
<feature type="compositionally biased region" description="Basic and acidic residues" evidence="5">
    <location>
        <begin position="128"/>
        <end position="147"/>
    </location>
</feature>
<feature type="compositionally biased region" description="Pro residues" evidence="5">
    <location>
        <begin position="250"/>
        <end position="262"/>
    </location>
</feature>
<dbReference type="SUPFAM" id="SSF52172">
    <property type="entry name" value="CheY-like"/>
    <property type="match status" value="1"/>
</dbReference>
<dbReference type="PROSITE" id="PS50110">
    <property type="entry name" value="RESPONSE_REGULATORY"/>
    <property type="match status" value="1"/>
</dbReference>
<dbReference type="STRING" id="1450537.A0A395I2W0"/>
<feature type="compositionally biased region" description="Basic residues" evidence="5">
    <location>
        <begin position="543"/>
        <end position="552"/>
    </location>
</feature>
<feature type="domain" description="Response regulatory" evidence="6">
    <location>
        <begin position="648"/>
        <end position="804"/>
    </location>
</feature>
<dbReference type="VEuPathDB" id="FungiDB:BO97DRAFT_281645"/>
<dbReference type="InterPro" id="IPR011006">
    <property type="entry name" value="CheY-like_superfamily"/>
</dbReference>
<feature type="compositionally biased region" description="Low complexity" evidence="5">
    <location>
        <begin position="156"/>
        <end position="166"/>
    </location>
</feature>
<proteinExistence type="inferred from homology"/>
<feature type="compositionally biased region" description="Polar residues" evidence="5">
    <location>
        <begin position="852"/>
        <end position="864"/>
    </location>
</feature>
<dbReference type="PRINTS" id="PR01217">
    <property type="entry name" value="PRICHEXTENSN"/>
</dbReference>
<feature type="region of interest" description="Disordered" evidence="5">
    <location>
        <begin position="13"/>
        <end position="286"/>
    </location>
</feature>
<feature type="compositionally biased region" description="Basic residues" evidence="5">
    <location>
        <begin position="48"/>
        <end position="61"/>
    </location>
</feature>
<dbReference type="OrthoDB" id="21225at2759"/>
<dbReference type="PANTHER" id="PTHR45339">
    <property type="entry name" value="HYBRID SIGNAL TRANSDUCTION HISTIDINE KINASE J"/>
    <property type="match status" value="1"/>
</dbReference>
<feature type="compositionally biased region" description="Low complexity" evidence="5">
    <location>
        <begin position="16"/>
        <end position="45"/>
    </location>
</feature>
<feature type="compositionally biased region" description="Polar residues" evidence="5">
    <location>
        <begin position="196"/>
        <end position="210"/>
    </location>
</feature>
<reference evidence="7 8" key="1">
    <citation type="submission" date="2018-02" db="EMBL/GenBank/DDBJ databases">
        <title>The genomes of Aspergillus section Nigri reveals drivers in fungal speciation.</title>
        <authorList>
            <consortium name="DOE Joint Genome Institute"/>
            <person name="Vesth T.C."/>
            <person name="Nybo J."/>
            <person name="Theobald S."/>
            <person name="Brandl J."/>
            <person name="Frisvad J.C."/>
            <person name="Nielsen K.F."/>
            <person name="Lyhne E.K."/>
            <person name="Kogle M.E."/>
            <person name="Kuo A."/>
            <person name="Riley R."/>
            <person name="Clum A."/>
            <person name="Nolan M."/>
            <person name="Lipzen A."/>
            <person name="Salamov A."/>
            <person name="Henrissat B."/>
            <person name="Wiebenga A."/>
            <person name="De vries R.P."/>
            <person name="Grigoriev I.V."/>
            <person name="Mortensen U.H."/>
            <person name="Andersen M.R."/>
            <person name="Baker S.E."/>
        </authorList>
    </citation>
    <scope>NUCLEOTIDE SEQUENCE [LARGE SCALE GENOMIC DNA]</scope>
    <source>
        <strain evidence="7 8">CBS 101889</strain>
    </source>
</reference>
<feature type="region of interest" description="Disordered" evidence="5">
    <location>
        <begin position="469"/>
        <end position="634"/>
    </location>
</feature>
<comment type="similarity">
    <text evidence="3">Belongs to the SSK1 family.</text>
</comment>
<dbReference type="AlphaFoldDB" id="A0A395I2W0"/>
<dbReference type="Proteomes" id="UP000248961">
    <property type="component" value="Unassembled WGS sequence"/>
</dbReference>
<evidence type="ECO:0000256" key="4">
    <source>
        <dbReference type="PROSITE-ProRule" id="PRU00169"/>
    </source>
</evidence>
<dbReference type="EMBL" id="KZ824275">
    <property type="protein sequence ID" value="RAL14267.1"/>
    <property type="molecule type" value="Genomic_DNA"/>
</dbReference>
<feature type="region of interest" description="Disordered" evidence="5">
    <location>
        <begin position="832"/>
        <end position="916"/>
    </location>
</feature>
<evidence type="ECO:0000256" key="3">
    <source>
        <dbReference type="ARBA" id="ARBA00093463"/>
    </source>
</evidence>
<organism evidence="7 8">
    <name type="scientific">Aspergillus homomorphus (strain CBS 101889)</name>
    <dbReference type="NCBI Taxonomy" id="1450537"/>
    <lineage>
        <taxon>Eukaryota</taxon>
        <taxon>Fungi</taxon>
        <taxon>Dikarya</taxon>
        <taxon>Ascomycota</taxon>
        <taxon>Pezizomycotina</taxon>
        <taxon>Eurotiomycetes</taxon>
        <taxon>Eurotiomycetidae</taxon>
        <taxon>Eurotiales</taxon>
        <taxon>Aspergillaceae</taxon>
        <taxon>Aspergillus</taxon>
        <taxon>Aspergillus subgen. Circumdati</taxon>
    </lineage>
</organism>
<dbReference type="InterPro" id="IPR001789">
    <property type="entry name" value="Sig_transdc_resp-reg_receiver"/>
</dbReference>
<accession>A0A395I2W0</accession>
<feature type="compositionally biased region" description="Pro residues" evidence="5">
    <location>
        <begin position="585"/>
        <end position="597"/>
    </location>
</feature>
<dbReference type="Pfam" id="PF00072">
    <property type="entry name" value="Response_reg"/>
    <property type="match status" value="1"/>
</dbReference>
<evidence type="ECO:0000256" key="1">
    <source>
        <dbReference type="ARBA" id="ARBA00022553"/>
    </source>
</evidence>
<feature type="modified residue" description="4-aspartylphosphate" evidence="4">
    <location>
        <position position="697"/>
    </location>
</feature>
<sequence>MPDHRWLRLKAKLWRRSSTSSVPAATTASTDGSAGSSDCNFSSSFSHHDHHHQNQHQHHHPPPSPQHPHHYGSPPTPSSLPHDFASRDNHNRTDNDNGQLQDPSANVSPSADQQTARRAQSCQTLSRPPDDDGRPPSHPVASDHRDPLASAAVGDISRSPIPSSSRGQLEALLDDTPTAKSRSEDTVEEQREENRPSTIQHTGAASSSASRHPLQRKPVDRTSSSKRPTSSLCSEHGHPPPATSLAPDRLPSPTPTPPPPPSGRANSPSLQLALNGPGPERLASAPPVVDSQLPVLDAVAENPSAESTTYQVVTSTTPAPFPKRPSLGSRRQSLLAPSHQHLINSLLDSGPTGEPEGLDNGRFATYGTSMVRKIWVKRPGGSATLVPITDDFVVDELRDQVITKYANSLGKTFDAPDIVVRISPREGSNRQTTPDRILSPEESLLNVVDAYYPGGQVIEEALIIDIPQRRTPKPSPRPQVYYNQSEPGEHGDYFPLMPANPTVPTPPSHPNNSSASVNAHPAPSISILTTGMAPPLPSPGSRANRHPRRPPLTRHTTNSPTMLGQVSAPKDPNGVPGPLSSQPVPSIPTPPGPPPESPQAKSLTPPARGASPRPRPSAPTAKPKKPSATQSLSGAFGGLIEGTVPPINVLIVEDNNINQRLLEAFMKRLSVRWKCAANGAEAVKKWRQGGFHLVLMDIQLPVMNGLDATKEIRRLERLNGIGVFPKTADGRATASVTSPPASDPLNEEDTLHDLSLFKSPVIIVALTASSLQSDRHEALAAGCNDFLTKPVRFEWLQQKVTEWGCMQALIDFEGWRKWRGYANDNYYFPPTESHTSPMQTGPDVPSKEPSPAHTQSPTSALSQNGKKERKSLHLPKPIDVTPEDSSGSGSGEGLDSPSSPVTSVPLSGTPTDADAL</sequence>
<feature type="region of interest" description="Disordered" evidence="5">
    <location>
        <begin position="302"/>
        <end position="329"/>
    </location>
</feature>
<feature type="compositionally biased region" description="Basic and acidic residues" evidence="5">
    <location>
        <begin position="84"/>
        <end position="95"/>
    </location>
</feature>
<dbReference type="GeneID" id="37195362"/>
<feature type="compositionally biased region" description="Polar residues" evidence="5">
    <location>
        <begin position="221"/>
        <end position="233"/>
    </location>
</feature>
<feature type="compositionally biased region" description="Polar residues" evidence="5">
    <location>
        <begin position="304"/>
        <end position="318"/>
    </location>
</feature>
<feature type="compositionally biased region" description="Low complexity" evidence="5">
    <location>
        <begin position="883"/>
        <end position="916"/>
    </location>
</feature>
<dbReference type="GO" id="GO:0000156">
    <property type="term" value="F:phosphorelay response regulator activity"/>
    <property type="evidence" value="ECO:0007669"/>
    <property type="project" value="UniProtKB-ARBA"/>
</dbReference>
<dbReference type="Gene3D" id="3.40.50.2300">
    <property type="match status" value="1"/>
</dbReference>
<protein>
    <recommendedName>
        <fullName evidence="6">Response regulatory domain-containing protein</fullName>
    </recommendedName>
</protein>
<dbReference type="RefSeq" id="XP_025553421.1">
    <property type="nucleotide sequence ID" value="XM_025691073.1"/>
</dbReference>
<keyword evidence="2" id="KW-0902">Two-component regulatory system</keyword>
<dbReference type="CDD" id="cd17546">
    <property type="entry name" value="REC_hyHK_CKI1_RcsC-like"/>
    <property type="match status" value="1"/>
</dbReference>
<evidence type="ECO:0000313" key="7">
    <source>
        <dbReference type="EMBL" id="RAL14267.1"/>
    </source>
</evidence>
<dbReference type="FunFam" id="3.40.50.2300:FF:000146">
    <property type="entry name" value="Putative two-component response regulator SSK1p"/>
    <property type="match status" value="1"/>
</dbReference>
<evidence type="ECO:0000256" key="2">
    <source>
        <dbReference type="ARBA" id="ARBA00023012"/>
    </source>
</evidence>
<keyword evidence="1 4" id="KW-0597">Phosphoprotein</keyword>
<dbReference type="PANTHER" id="PTHR45339:SF1">
    <property type="entry name" value="HYBRID SIGNAL TRANSDUCTION HISTIDINE KINASE J"/>
    <property type="match status" value="1"/>
</dbReference>
<feature type="compositionally biased region" description="Polar residues" evidence="5">
    <location>
        <begin position="96"/>
        <end position="125"/>
    </location>
</feature>
<feature type="compositionally biased region" description="Low complexity" evidence="5">
    <location>
        <begin position="604"/>
        <end position="629"/>
    </location>
</feature>
<evidence type="ECO:0000313" key="8">
    <source>
        <dbReference type="Proteomes" id="UP000248961"/>
    </source>
</evidence>
<evidence type="ECO:0000256" key="5">
    <source>
        <dbReference type="SAM" id="MobiDB-lite"/>
    </source>
</evidence>